<name>A0ABP5DVY3_9ACTN</name>
<feature type="region of interest" description="Disordered" evidence="1">
    <location>
        <begin position="64"/>
        <end position="108"/>
    </location>
</feature>
<accession>A0ABP5DVY3</accession>
<feature type="compositionally biased region" description="Low complexity" evidence="1">
    <location>
        <begin position="92"/>
        <end position="108"/>
    </location>
</feature>
<protein>
    <submittedName>
        <fullName evidence="2">Uncharacterized protein</fullName>
    </submittedName>
</protein>
<proteinExistence type="predicted"/>
<reference evidence="3" key="1">
    <citation type="journal article" date="2019" name="Int. J. Syst. Evol. Microbiol.">
        <title>The Global Catalogue of Microorganisms (GCM) 10K type strain sequencing project: providing services to taxonomists for standard genome sequencing and annotation.</title>
        <authorList>
            <consortium name="The Broad Institute Genomics Platform"/>
            <consortium name="The Broad Institute Genome Sequencing Center for Infectious Disease"/>
            <person name="Wu L."/>
            <person name="Ma J."/>
        </authorList>
    </citation>
    <scope>NUCLEOTIDE SEQUENCE [LARGE SCALE GENOMIC DNA]</scope>
    <source>
        <strain evidence="3">JCM 16013</strain>
    </source>
</reference>
<dbReference type="Proteomes" id="UP001499854">
    <property type="component" value="Unassembled WGS sequence"/>
</dbReference>
<comment type="caution">
    <text evidence="2">The sequence shown here is derived from an EMBL/GenBank/DDBJ whole genome shotgun (WGS) entry which is preliminary data.</text>
</comment>
<evidence type="ECO:0000313" key="2">
    <source>
        <dbReference type="EMBL" id="GAA1987265.1"/>
    </source>
</evidence>
<sequence length="108" mass="12193">MSEQLPFLLREQAWDRFNEYRDEHAPGSAEDPTAEEDRLAPGPGQVLQEYRRLRHAAEIAERTYQRAEADEVEEVEEVEETQDGGSARRRAGSAATGRRPRSSPAAAR</sequence>
<feature type="region of interest" description="Disordered" evidence="1">
    <location>
        <begin position="19"/>
        <end position="46"/>
    </location>
</feature>
<feature type="compositionally biased region" description="Acidic residues" evidence="1">
    <location>
        <begin position="70"/>
        <end position="82"/>
    </location>
</feature>
<gene>
    <name evidence="2" type="ORF">GCM10009838_57520</name>
</gene>
<keyword evidence="3" id="KW-1185">Reference proteome</keyword>
<evidence type="ECO:0000256" key="1">
    <source>
        <dbReference type="SAM" id="MobiDB-lite"/>
    </source>
</evidence>
<organism evidence="2 3">
    <name type="scientific">Catenulispora subtropica</name>
    <dbReference type="NCBI Taxonomy" id="450798"/>
    <lineage>
        <taxon>Bacteria</taxon>
        <taxon>Bacillati</taxon>
        <taxon>Actinomycetota</taxon>
        <taxon>Actinomycetes</taxon>
        <taxon>Catenulisporales</taxon>
        <taxon>Catenulisporaceae</taxon>
        <taxon>Catenulispora</taxon>
    </lineage>
</organism>
<evidence type="ECO:0000313" key="3">
    <source>
        <dbReference type="Proteomes" id="UP001499854"/>
    </source>
</evidence>
<dbReference type="EMBL" id="BAAAQM010000038">
    <property type="protein sequence ID" value="GAA1987265.1"/>
    <property type="molecule type" value="Genomic_DNA"/>
</dbReference>